<reference evidence="2 3" key="1">
    <citation type="submission" date="2022-06" db="EMBL/GenBank/DDBJ databases">
        <title>Whole-genome of Asaia lannensis strain LMG 27011T.</title>
        <authorList>
            <person name="Sombolestani A."/>
        </authorList>
    </citation>
    <scope>NUCLEOTIDE SEQUENCE [LARGE SCALE GENOMIC DNA]</scope>
    <source>
        <strain evidence="2 3">NBRC 102526</strain>
    </source>
</reference>
<evidence type="ECO:0000313" key="3">
    <source>
        <dbReference type="Proteomes" id="UP001523401"/>
    </source>
</evidence>
<gene>
    <name evidence="2" type="ORF">NF685_09040</name>
</gene>
<dbReference type="Gene3D" id="2.160.20.20">
    <property type="match status" value="1"/>
</dbReference>
<comment type="caution">
    <text evidence="2">The sequence shown here is derived from an EMBL/GenBank/DDBJ whole genome shotgun (WGS) entry which is preliminary data.</text>
</comment>
<dbReference type="EMBL" id="JAMXQU010000005">
    <property type="protein sequence ID" value="MCO6160172.1"/>
    <property type="molecule type" value="Genomic_DNA"/>
</dbReference>
<keyword evidence="3" id="KW-1185">Reference proteome</keyword>
<dbReference type="Pfam" id="PF13403">
    <property type="entry name" value="Hint_2"/>
    <property type="match status" value="1"/>
</dbReference>
<dbReference type="InterPro" id="IPR028992">
    <property type="entry name" value="Hedgehog/Intein_dom"/>
</dbReference>
<name>A0ABT1CH45_9PROT</name>
<evidence type="ECO:0000313" key="2">
    <source>
        <dbReference type="EMBL" id="MCO6160172.1"/>
    </source>
</evidence>
<dbReference type="SUPFAM" id="SSF51294">
    <property type="entry name" value="Hedgehog/intein (Hint) domain"/>
    <property type="match status" value="1"/>
</dbReference>
<feature type="domain" description="Hedgehog/Intein (Hint)" evidence="1">
    <location>
        <begin position="413"/>
        <end position="551"/>
    </location>
</feature>
<organism evidence="2 3">
    <name type="scientific">Asaia lannensis NBRC 102526</name>
    <dbReference type="NCBI Taxonomy" id="1307926"/>
    <lineage>
        <taxon>Bacteria</taxon>
        <taxon>Pseudomonadati</taxon>
        <taxon>Pseudomonadota</taxon>
        <taxon>Alphaproteobacteria</taxon>
        <taxon>Acetobacterales</taxon>
        <taxon>Acetobacteraceae</taxon>
        <taxon>Asaia</taxon>
    </lineage>
</organism>
<dbReference type="InterPro" id="IPR036844">
    <property type="entry name" value="Hint_dom_sf"/>
</dbReference>
<sequence>MSSLLSKEEEMAITSNVSVSGAQITSSSGKYTVLSGATLAVTGGGYVTSGAIVSGFGNGPENSGALPGQSGGTNYPALLLASAGGIVSGSTVGFGGVAMGANGGTAAGGTALNSGSFVAANGGYVDGATIGSNGGVLASQVSGYDGGAGVVRNTHVEAGGYGLAGGGFTIKGQRFAGSGIISSGQFDIGSTEILVSGGTDVGSIIGGTQIVSSAGIAFKSIFSAGTQLISYGGYASGSVVSAGGRIEVYSGGTGSSITVGSAGSLHVGPYGLVRGVEIQAAGAATAEAAAVLSGAVIDGGGTLTLNSGATLFNGTIVGTTSDGAAGGLLVLHSGAVLSGVTSMGWKSRLDVDSVQFVSGATVQYSGGTATILDASSNVLWQGSVATLTGSTAKDFHLERDPNDGSLILVYDKCFLKGTMIRTDRGEVAVENLNVGDRVLAYVDGREELRQIIWTGHRSAVVRQGLPDDEAGYPVRILRHALAENVPHKDLLVTPEHALYLNGAFVPARMLVNGRSILFDRTITQFDYYHIETDEHSIIWSDGALSESYLDTGDRQTFSQNSPVVRLLNAPERSWETDAAAPLRVGRDFVEPLFASLVDRANAMGLVGSHTQMPVTDNPDLHLIDNDGHVYRSVRQANGAYIFMVPAQAGDVYIVSRTARPVDVVGAFLDDRRHLGVLIGEIQIWEAGQTRNLDTHLTRDTLEGWANKEAGKMRWTTGRALLCLSELPADAVAMVSIEVLDGGPYRVSSSENEVFSSVG</sequence>
<accession>A0ABT1CH45</accession>
<dbReference type="Proteomes" id="UP001523401">
    <property type="component" value="Unassembled WGS sequence"/>
</dbReference>
<dbReference type="InterPro" id="IPR012332">
    <property type="entry name" value="Autotransporter_pectin_lyase_C"/>
</dbReference>
<protein>
    <submittedName>
        <fullName evidence="2">Hint domain-containing protein</fullName>
    </submittedName>
</protein>
<proteinExistence type="predicted"/>
<evidence type="ECO:0000259" key="1">
    <source>
        <dbReference type="Pfam" id="PF13403"/>
    </source>
</evidence>
<dbReference type="RefSeq" id="WP_252849390.1">
    <property type="nucleotide sequence ID" value="NZ_BAPW01000028.1"/>
</dbReference>